<dbReference type="PANTHER" id="PTHR11070">
    <property type="entry name" value="UVRD / RECB / PCRA DNA HELICASE FAMILY MEMBER"/>
    <property type="match status" value="1"/>
</dbReference>
<dbReference type="Pfam" id="PF00580">
    <property type="entry name" value="UvrD-helicase"/>
    <property type="match status" value="1"/>
</dbReference>
<proteinExistence type="inferred from homology"/>
<comment type="catalytic activity">
    <reaction evidence="8">
        <text>Couples ATP hydrolysis with the unwinding of duplex DNA by translocating in the 3'-5' direction.</text>
        <dbReference type="EC" id="5.6.2.4"/>
    </reaction>
</comment>
<feature type="region of interest" description="Disordered" evidence="12">
    <location>
        <begin position="980"/>
        <end position="1003"/>
    </location>
</feature>
<accession>A0A6A6HAY7</accession>
<dbReference type="PANTHER" id="PTHR11070:SF2">
    <property type="entry name" value="ATP-DEPENDENT DNA HELICASE SRS2"/>
    <property type="match status" value="1"/>
</dbReference>
<keyword evidence="16" id="KW-1185">Reference proteome</keyword>
<dbReference type="GO" id="GO:0000725">
    <property type="term" value="P:recombinational repair"/>
    <property type="evidence" value="ECO:0007669"/>
    <property type="project" value="TreeGrafter"/>
</dbReference>
<keyword evidence="6" id="KW-0238">DNA-binding</keyword>
<keyword evidence="5 11" id="KW-0067">ATP-binding</keyword>
<dbReference type="SUPFAM" id="SSF52540">
    <property type="entry name" value="P-loop containing nucleoside triphosphate hydrolases"/>
    <property type="match status" value="1"/>
</dbReference>
<dbReference type="Gene3D" id="3.40.50.300">
    <property type="entry name" value="P-loop containing nucleotide triphosphate hydrolases"/>
    <property type="match status" value="2"/>
</dbReference>
<organism evidence="15 16">
    <name type="scientific">Viridothelium virens</name>
    <name type="common">Speckled blister lichen</name>
    <name type="synonym">Trypethelium virens</name>
    <dbReference type="NCBI Taxonomy" id="1048519"/>
    <lineage>
        <taxon>Eukaryota</taxon>
        <taxon>Fungi</taxon>
        <taxon>Dikarya</taxon>
        <taxon>Ascomycota</taxon>
        <taxon>Pezizomycotina</taxon>
        <taxon>Dothideomycetes</taxon>
        <taxon>Dothideomycetes incertae sedis</taxon>
        <taxon>Trypetheliales</taxon>
        <taxon>Trypetheliaceae</taxon>
        <taxon>Viridothelium</taxon>
    </lineage>
</organism>
<evidence type="ECO:0000256" key="5">
    <source>
        <dbReference type="ARBA" id="ARBA00022840"/>
    </source>
</evidence>
<feature type="compositionally biased region" description="Polar residues" evidence="12">
    <location>
        <begin position="833"/>
        <end position="861"/>
    </location>
</feature>
<dbReference type="GO" id="GO:0016787">
    <property type="term" value="F:hydrolase activity"/>
    <property type="evidence" value="ECO:0007669"/>
    <property type="project" value="UniProtKB-UniRule"/>
</dbReference>
<dbReference type="Gene3D" id="1.10.10.160">
    <property type="match status" value="1"/>
</dbReference>
<dbReference type="InterPro" id="IPR013986">
    <property type="entry name" value="DExx_box_DNA_helicase_dom_sf"/>
</dbReference>
<evidence type="ECO:0000256" key="2">
    <source>
        <dbReference type="ARBA" id="ARBA00022741"/>
    </source>
</evidence>
<dbReference type="GO" id="GO:0005634">
    <property type="term" value="C:nucleus"/>
    <property type="evidence" value="ECO:0007669"/>
    <property type="project" value="TreeGrafter"/>
</dbReference>
<evidence type="ECO:0000259" key="14">
    <source>
        <dbReference type="PROSITE" id="PS51217"/>
    </source>
</evidence>
<feature type="region of interest" description="Disordered" evidence="12">
    <location>
        <begin position="927"/>
        <end position="947"/>
    </location>
</feature>
<comment type="catalytic activity">
    <reaction evidence="10">
        <text>ATP + H2O = ADP + phosphate + H(+)</text>
        <dbReference type="Rhea" id="RHEA:13065"/>
        <dbReference type="ChEBI" id="CHEBI:15377"/>
        <dbReference type="ChEBI" id="CHEBI:15378"/>
        <dbReference type="ChEBI" id="CHEBI:30616"/>
        <dbReference type="ChEBI" id="CHEBI:43474"/>
        <dbReference type="ChEBI" id="CHEBI:456216"/>
        <dbReference type="EC" id="5.6.2.4"/>
    </reaction>
</comment>
<dbReference type="PROSITE" id="PS51217">
    <property type="entry name" value="UVRD_HELICASE_CTER"/>
    <property type="match status" value="1"/>
</dbReference>
<evidence type="ECO:0000256" key="11">
    <source>
        <dbReference type="PROSITE-ProRule" id="PRU00560"/>
    </source>
</evidence>
<name>A0A6A6HAY7_VIRVR</name>
<dbReference type="AlphaFoldDB" id="A0A6A6HAY7"/>
<dbReference type="InterPro" id="IPR014017">
    <property type="entry name" value="DNA_helicase_UvrD-like_C"/>
</dbReference>
<dbReference type="Gene3D" id="1.10.486.10">
    <property type="entry name" value="PCRA, domain 4"/>
    <property type="match status" value="1"/>
</dbReference>
<feature type="compositionally biased region" description="Basic residues" evidence="12">
    <location>
        <begin position="981"/>
        <end position="992"/>
    </location>
</feature>
<dbReference type="GO" id="GO:0043138">
    <property type="term" value="F:3'-5' DNA helicase activity"/>
    <property type="evidence" value="ECO:0007669"/>
    <property type="project" value="UniProtKB-EC"/>
</dbReference>
<protein>
    <recommendedName>
        <fullName evidence="9">DNA 3'-5' helicase</fullName>
        <ecNumber evidence="9">5.6.2.4</ecNumber>
    </recommendedName>
</protein>
<feature type="binding site" evidence="11">
    <location>
        <begin position="27"/>
        <end position="34"/>
    </location>
    <ligand>
        <name>ATP</name>
        <dbReference type="ChEBI" id="CHEBI:30616"/>
    </ligand>
</feature>
<feature type="domain" description="UvrD-like helicase ATP-binding" evidence="13">
    <location>
        <begin position="6"/>
        <end position="279"/>
    </location>
</feature>
<dbReference type="EMBL" id="ML991792">
    <property type="protein sequence ID" value="KAF2235265.1"/>
    <property type="molecule type" value="Genomic_DNA"/>
</dbReference>
<dbReference type="Proteomes" id="UP000800092">
    <property type="component" value="Unassembled WGS sequence"/>
</dbReference>
<dbReference type="Pfam" id="PF13361">
    <property type="entry name" value="UvrD_C"/>
    <property type="match status" value="1"/>
</dbReference>
<comment type="similarity">
    <text evidence="1">Belongs to the helicase family. UvrD subfamily.</text>
</comment>
<dbReference type="CDD" id="cd18807">
    <property type="entry name" value="SF1_C_UvrD"/>
    <property type="match status" value="1"/>
</dbReference>
<keyword evidence="4 11" id="KW-0347">Helicase</keyword>
<evidence type="ECO:0000259" key="13">
    <source>
        <dbReference type="PROSITE" id="PS51198"/>
    </source>
</evidence>
<evidence type="ECO:0000256" key="12">
    <source>
        <dbReference type="SAM" id="MobiDB-lite"/>
    </source>
</evidence>
<evidence type="ECO:0000313" key="15">
    <source>
        <dbReference type="EMBL" id="KAF2235265.1"/>
    </source>
</evidence>
<evidence type="ECO:0000256" key="8">
    <source>
        <dbReference type="ARBA" id="ARBA00034617"/>
    </source>
</evidence>
<dbReference type="PROSITE" id="PS51198">
    <property type="entry name" value="UVRD_HELICASE_ATP_BIND"/>
    <property type="match status" value="1"/>
</dbReference>
<evidence type="ECO:0000256" key="6">
    <source>
        <dbReference type="ARBA" id="ARBA00023125"/>
    </source>
</evidence>
<dbReference type="OrthoDB" id="1470711at2759"/>
<evidence type="ECO:0000256" key="4">
    <source>
        <dbReference type="ARBA" id="ARBA00022806"/>
    </source>
</evidence>
<dbReference type="GO" id="GO:0003677">
    <property type="term" value="F:DNA binding"/>
    <property type="evidence" value="ECO:0007669"/>
    <property type="project" value="UniProtKB-KW"/>
</dbReference>
<sequence>MTSIFENLNANQRDAVTSPASVLQVLAPPGSGKTKTLTSRVAYHIDHDGIDPSNILVCTFTIKAAREMKDRISGFIGQGRERQLILGTFHSIARRYLVTYGQYIGIPKHFGVADTSDSLAMIKRIVKNEKLGIEPAKARSRISRLKARCISPDDYNTSSSRAEEHEFALVYGGYEASLRASNLLDYDDLLLRCKDLLYQHPQCVSNLAAVLIDEFQDTNLVQFDLMRLFAQRRNKITIVGDPDQSIYGFRSAELGNLKKMQEEYGDYHLINLEENYRSSQAILETAQQIIEQDESRHSKKLRATHCRGERPTFRKIPSAAAEARWIITEIKRCRNLTVKLLGYSDFAILLRSAFLSRHIESELGKEGIPYRMVGGVKFFDRKEVKHVLDYLRVVHQPDHNDAIVRIINIPLRKISEATVEALLQEAKEDRLSLWDVVRKAARGERRPRTKLSSATQKGLETFTSVILTLQARQRASTNKNQSEDYSLKDLIECLLKKLAWKEYLRKAHPEEELETRWANVQELIAQASEISAAISQGEGFMEETLPPAEGADQRGLLPSEDALAIFLGNVALSTEAERQDDGTTELVTVSTIHAAKGLEWPIVFIPAAYDGSIPHSRAEDTDEERRLLYVGMTRAQALLFISCPMKSSQRDQTELSPFIDDPSTAGYFSPQGPTYDSLAIRSLAKILHRSPPSEEAIEEARASADLVEDDLWPLDGEEPTPETSNWDAFLGQDIDTLLPITKRRKIENITTNGLSAASGIIPASTILQSQSVHSMDPVSCQAGFMSASTRFQQIQEERQVGRIDKASPLPTARENQQAPKHREEKSGRKQLAGQGNITSFFSNGKDTSGESTNRFPLSTIQKKGPPKETNRVFREVHTNVPAFQSMTIPLELASRKPSSAPLRRRPGQISVDQTVYSSKKDYVFLSSSPTKSDENPLPQIGNHSPPLSPVRAVMEDDLPRFKSATTLHTTTVAQLGVQPKPVRRTLGTRRSLHSGWPPPKRGS</sequence>
<keyword evidence="7" id="KW-0413">Isomerase</keyword>
<dbReference type="CDD" id="cd17932">
    <property type="entry name" value="DEXQc_UvrD"/>
    <property type="match status" value="1"/>
</dbReference>
<dbReference type="InterPro" id="IPR027417">
    <property type="entry name" value="P-loop_NTPase"/>
</dbReference>
<gene>
    <name evidence="15" type="ORF">EV356DRAFT_500481</name>
</gene>
<evidence type="ECO:0000256" key="3">
    <source>
        <dbReference type="ARBA" id="ARBA00022801"/>
    </source>
</evidence>
<dbReference type="InterPro" id="IPR014016">
    <property type="entry name" value="UvrD-like_ATP-bd"/>
</dbReference>
<evidence type="ECO:0000256" key="7">
    <source>
        <dbReference type="ARBA" id="ARBA00023235"/>
    </source>
</evidence>
<reference evidence="15" key="1">
    <citation type="journal article" date="2020" name="Stud. Mycol.">
        <title>101 Dothideomycetes genomes: a test case for predicting lifestyles and emergence of pathogens.</title>
        <authorList>
            <person name="Haridas S."/>
            <person name="Albert R."/>
            <person name="Binder M."/>
            <person name="Bloem J."/>
            <person name="Labutti K."/>
            <person name="Salamov A."/>
            <person name="Andreopoulos B."/>
            <person name="Baker S."/>
            <person name="Barry K."/>
            <person name="Bills G."/>
            <person name="Bluhm B."/>
            <person name="Cannon C."/>
            <person name="Castanera R."/>
            <person name="Culley D."/>
            <person name="Daum C."/>
            <person name="Ezra D."/>
            <person name="Gonzalez J."/>
            <person name="Henrissat B."/>
            <person name="Kuo A."/>
            <person name="Liang C."/>
            <person name="Lipzen A."/>
            <person name="Lutzoni F."/>
            <person name="Magnuson J."/>
            <person name="Mondo S."/>
            <person name="Nolan M."/>
            <person name="Ohm R."/>
            <person name="Pangilinan J."/>
            <person name="Park H.-J."/>
            <person name="Ramirez L."/>
            <person name="Alfaro M."/>
            <person name="Sun H."/>
            <person name="Tritt A."/>
            <person name="Yoshinaga Y."/>
            <person name="Zwiers L.-H."/>
            <person name="Turgeon B."/>
            <person name="Goodwin S."/>
            <person name="Spatafora J."/>
            <person name="Crous P."/>
            <person name="Grigoriev I."/>
        </authorList>
    </citation>
    <scope>NUCLEOTIDE SEQUENCE</scope>
    <source>
        <strain evidence="15">Tuck. ex Michener</strain>
    </source>
</reference>
<dbReference type="InterPro" id="IPR000212">
    <property type="entry name" value="DNA_helicase_UvrD/REP"/>
</dbReference>
<dbReference type="GO" id="GO:0005524">
    <property type="term" value="F:ATP binding"/>
    <property type="evidence" value="ECO:0007669"/>
    <property type="project" value="UniProtKB-UniRule"/>
</dbReference>
<keyword evidence="2 11" id="KW-0547">Nucleotide-binding</keyword>
<feature type="domain" description="UvrD-like helicase C-terminal" evidence="14">
    <location>
        <begin position="280"/>
        <end position="597"/>
    </location>
</feature>
<feature type="region of interest" description="Disordered" evidence="12">
    <location>
        <begin position="800"/>
        <end position="867"/>
    </location>
</feature>
<evidence type="ECO:0000256" key="1">
    <source>
        <dbReference type="ARBA" id="ARBA00009922"/>
    </source>
</evidence>
<evidence type="ECO:0000256" key="10">
    <source>
        <dbReference type="ARBA" id="ARBA00048988"/>
    </source>
</evidence>
<keyword evidence="3 11" id="KW-0378">Hydrolase</keyword>
<evidence type="ECO:0000313" key="16">
    <source>
        <dbReference type="Proteomes" id="UP000800092"/>
    </source>
</evidence>
<evidence type="ECO:0000256" key="9">
    <source>
        <dbReference type="ARBA" id="ARBA00034808"/>
    </source>
</evidence>
<dbReference type="EC" id="5.6.2.4" evidence="9"/>